<name>A0A1E3X489_9BACT</name>
<organism evidence="1 2">
    <name type="scientific">Candidatus Scalindua rubra</name>
    <dbReference type="NCBI Taxonomy" id="1872076"/>
    <lineage>
        <taxon>Bacteria</taxon>
        <taxon>Pseudomonadati</taxon>
        <taxon>Planctomycetota</taxon>
        <taxon>Candidatus Brocadiia</taxon>
        <taxon>Candidatus Brocadiales</taxon>
        <taxon>Candidatus Scalinduaceae</taxon>
        <taxon>Candidatus Scalindua</taxon>
    </lineage>
</organism>
<sequence>MLGVARQMLRENSMSYILKDIPRELFQQFRAKLVAENKTVRDVFLDYIEDYVGV</sequence>
<reference evidence="1 2" key="1">
    <citation type="submission" date="2016-07" db="EMBL/GenBank/DDBJ databases">
        <title>Draft genome of Scalindua rubra, obtained from a brine-seawater interface in the Red Sea, sheds light on salt adaptation in anammox bacteria.</title>
        <authorList>
            <person name="Speth D.R."/>
            <person name="Lagkouvardos I."/>
            <person name="Wang Y."/>
            <person name="Qian P.-Y."/>
            <person name="Dutilh B.E."/>
            <person name="Jetten M.S."/>
        </authorList>
    </citation>
    <scope>NUCLEOTIDE SEQUENCE [LARGE SCALE GENOMIC DNA]</scope>
    <source>
        <strain evidence="1">BSI-1</strain>
    </source>
</reference>
<evidence type="ECO:0000313" key="2">
    <source>
        <dbReference type="Proteomes" id="UP000094056"/>
    </source>
</evidence>
<protein>
    <submittedName>
        <fullName evidence="1">Uncharacterized protein</fullName>
    </submittedName>
</protein>
<proteinExistence type="predicted"/>
<comment type="caution">
    <text evidence="1">The sequence shown here is derived from an EMBL/GenBank/DDBJ whole genome shotgun (WGS) entry which is preliminary data.</text>
</comment>
<dbReference type="Proteomes" id="UP000094056">
    <property type="component" value="Unassembled WGS sequence"/>
</dbReference>
<dbReference type="EMBL" id="MAYW01000237">
    <property type="protein sequence ID" value="ODS30369.1"/>
    <property type="molecule type" value="Genomic_DNA"/>
</dbReference>
<dbReference type="AlphaFoldDB" id="A0A1E3X489"/>
<accession>A0A1E3X489</accession>
<gene>
    <name evidence="1" type="ORF">SCARUB_04528</name>
</gene>
<evidence type="ECO:0000313" key="1">
    <source>
        <dbReference type="EMBL" id="ODS30369.1"/>
    </source>
</evidence>